<evidence type="ECO:0000256" key="2">
    <source>
        <dbReference type="ARBA" id="ARBA00009819"/>
    </source>
</evidence>
<dbReference type="InterPro" id="IPR036909">
    <property type="entry name" value="Cyt_c-like_dom_sf"/>
</dbReference>
<sequence>MTYPVLDFFQGGGGLLIAVIAVVHVYVAHFAVGGGLFLVLTEARARKKKSEAMLRYAKQSTLFFLLLTMVFGGLTGVGIWFTIGIVSPEATAKLIETFLFAWAAEWVFFSVEITALLVYWYRFDTMRPADHIRVGWIYFASAWLSLFIINGVISFMLTPGSWLETGQFYDAFFNPGFWPSVVFRTAIAIWAAGLFGFVTVAFSKEADVREGMRRFYTLWVVGMGLAVLAVGRVYLVSVPEFHLAGHYESAATVSQLVSGFTGVTLGIMVLATFMGFLRSQKAGIVLAVVVLAAGLLHMGLFEMVREHARKPWIITGVLYANSISSDEADELNSQGLRSRSPWLADEHLTGRNLFKTQCLSCHSVDGPINDIMPLTARYTPEGLEQALAGQGQLHGYMPPFFGDDIERRMLSQWLTDGLHGKKTVEVDEMPGATIESVQTRKKPVLLAWRNTIGSARLHSPLFTAGGPVTQRIQASLVRKGEFPEIVLDGSEVHVTSSGKTFPMTFDDDKGGWAIEAARGTLDDRCVVTGTEGGEVLNQVVLPPEPQATQGCFNCHGGLPVSSGIGETTARNILASHDKNSGTTLAEKASGGDTVICTQCHTGNRPSPSAALHGWHNIYMADKDETSCRLCHSSGPAHAPEFFSGRHRKNLNCTDCHGTMTLHAARLLKPFTVPEVTRLKKPLGKNADTAVAREPYTQLPNCLSCHQDFQPSTAGSSATMTVTPEERFSAMKDDMEALACTACHGRAHELVPATRIGINDLSQAYMGQPGVMGSVTCTACHDEEKEDEGHHMGMLKNR</sequence>
<evidence type="ECO:0000256" key="7">
    <source>
        <dbReference type="ARBA" id="ARBA00022723"/>
    </source>
</evidence>
<evidence type="ECO:0000256" key="13">
    <source>
        <dbReference type="PROSITE-ProRule" id="PRU00433"/>
    </source>
</evidence>
<keyword evidence="8" id="KW-0732">Signal</keyword>
<dbReference type="InterPro" id="IPR009056">
    <property type="entry name" value="Cyt_c-like_dom"/>
</dbReference>
<dbReference type="Gene3D" id="1.10.1130.10">
    <property type="entry name" value="Flavocytochrome C3, Chain A"/>
    <property type="match status" value="1"/>
</dbReference>
<feature type="transmembrane region" description="Helical" evidence="14">
    <location>
        <begin position="256"/>
        <end position="277"/>
    </location>
</feature>
<dbReference type="InterPro" id="IPR036280">
    <property type="entry name" value="Multihaem_cyt_sf"/>
</dbReference>
<evidence type="ECO:0000256" key="11">
    <source>
        <dbReference type="ARBA" id="ARBA00023004"/>
    </source>
</evidence>
<feature type="transmembrane region" description="Helical" evidence="14">
    <location>
        <begin position="284"/>
        <end position="301"/>
    </location>
</feature>
<dbReference type="Proteomes" id="UP001320148">
    <property type="component" value="Chromosome"/>
</dbReference>
<comment type="similarity">
    <text evidence="2">Belongs to the cytochrome ubiquinol oxidase subunit 1 family.</text>
</comment>
<name>A0ABN6EYX0_9BACT</name>
<evidence type="ECO:0000256" key="5">
    <source>
        <dbReference type="ARBA" id="ARBA00022617"/>
    </source>
</evidence>
<dbReference type="SUPFAM" id="SSF46626">
    <property type="entry name" value="Cytochrome c"/>
    <property type="match status" value="1"/>
</dbReference>
<evidence type="ECO:0000256" key="4">
    <source>
        <dbReference type="ARBA" id="ARBA00022475"/>
    </source>
</evidence>
<evidence type="ECO:0000256" key="10">
    <source>
        <dbReference type="ARBA" id="ARBA00022989"/>
    </source>
</evidence>
<keyword evidence="17" id="KW-1185">Reference proteome</keyword>
<feature type="transmembrane region" description="Helical" evidence="14">
    <location>
        <begin position="135"/>
        <end position="157"/>
    </location>
</feature>
<keyword evidence="10 14" id="KW-1133">Transmembrane helix</keyword>
<comment type="subcellular location">
    <subcellularLocation>
        <location evidence="1">Cell membrane</location>
        <topology evidence="1">Multi-pass membrane protein</topology>
    </subcellularLocation>
</comment>
<reference evidence="16 17" key="1">
    <citation type="submission" date="2021-02" db="EMBL/GenBank/DDBJ databases">
        <title>Complete genome of Desulfoluna sp. strain ASN36.</title>
        <authorList>
            <person name="Takahashi A."/>
            <person name="Kojima H."/>
            <person name="Fukui M."/>
        </authorList>
    </citation>
    <scope>NUCLEOTIDE SEQUENCE [LARGE SCALE GENOMIC DNA]</scope>
    <source>
        <strain evidence="16 17">ASN36</strain>
    </source>
</reference>
<feature type="transmembrane region" description="Helical" evidence="14">
    <location>
        <begin position="62"/>
        <end position="87"/>
    </location>
</feature>
<evidence type="ECO:0000256" key="8">
    <source>
        <dbReference type="ARBA" id="ARBA00022729"/>
    </source>
</evidence>
<accession>A0ABN6EYX0</accession>
<keyword evidence="12 14" id="KW-0472">Membrane</keyword>
<dbReference type="PROSITE" id="PS51007">
    <property type="entry name" value="CYTC"/>
    <property type="match status" value="1"/>
</dbReference>
<keyword evidence="6 14" id="KW-0812">Transmembrane</keyword>
<dbReference type="EMBL" id="AP024488">
    <property type="protein sequence ID" value="BCS94693.1"/>
    <property type="molecule type" value="Genomic_DNA"/>
</dbReference>
<dbReference type="PANTHER" id="PTHR35038">
    <property type="entry name" value="DISSIMILATORY SULFITE REDUCTASE SIRA"/>
    <property type="match status" value="1"/>
</dbReference>
<feature type="transmembrane region" description="Helical" evidence="14">
    <location>
        <begin position="215"/>
        <end position="236"/>
    </location>
</feature>
<evidence type="ECO:0000256" key="3">
    <source>
        <dbReference type="ARBA" id="ARBA00022448"/>
    </source>
</evidence>
<dbReference type="InterPro" id="IPR002585">
    <property type="entry name" value="Cyt-d_ubiquinol_oxidase_su_1"/>
</dbReference>
<evidence type="ECO:0000259" key="15">
    <source>
        <dbReference type="PROSITE" id="PS51007"/>
    </source>
</evidence>
<evidence type="ECO:0000313" key="16">
    <source>
        <dbReference type="EMBL" id="BCS94693.1"/>
    </source>
</evidence>
<gene>
    <name evidence="16" type="ORF">DSLASN_03250</name>
</gene>
<dbReference type="RefSeq" id="WP_236890991.1">
    <property type="nucleotide sequence ID" value="NZ_AP024488.1"/>
</dbReference>
<proteinExistence type="inferred from homology"/>
<dbReference type="InterPro" id="IPR051829">
    <property type="entry name" value="Multiheme_Cytochr_ET"/>
</dbReference>
<evidence type="ECO:0000256" key="9">
    <source>
        <dbReference type="ARBA" id="ARBA00022982"/>
    </source>
</evidence>
<keyword evidence="9" id="KW-0249">Electron transport</keyword>
<keyword evidence="4" id="KW-1003">Cell membrane</keyword>
<evidence type="ECO:0000256" key="6">
    <source>
        <dbReference type="ARBA" id="ARBA00022692"/>
    </source>
</evidence>
<dbReference type="SUPFAM" id="SSF48695">
    <property type="entry name" value="Multiheme cytochromes"/>
    <property type="match status" value="1"/>
</dbReference>
<evidence type="ECO:0000313" key="17">
    <source>
        <dbReference type="Proteomes" id="UP001320148"/>
    </source>
</evidence>
<keyword evidence="7 13" id="KW-0479">Metal-binding</keyword>
<organism evidence="16 17">
    <name type="scientific">Desulfoluna limicola</name>
    <dbReference type="NCBI Taxonomy" id="2810562"/>
    <lineage>
        <taxon>Bacteria</taxon>
        <taxon>Pseudomonadati</taxon>
        <taxon>Thermodesulfobacteriota</taxon>
        <taxon>Desulfobacteria</taxon>
        <taxon>Desulfobacterales</taxon>
        <taxon>Desulfolunaceae</taxon>
        <taxon>Desulfoluna</taxon>
    </lineage>
</organism>
<feature type="domain" description="Cytochrome c" evidence="15">
    <location>
        <begin position="345"/>
        <end position="445"/>
    </location>
</feature>
<feature type="transmembrane region" description="Helical" evidence="14">
    <location>
        <begin position="177"/>
        <end position="203"/>
    </location>
</feature>
<keyword evidence="11 13" id="KW-0408">Iron</keyword>
<feature type="transmembrane region" description="Helical" evidence="14">
    <location>
        <begin position="99"/>
        <end position="123"/>
    </location>
</feature>
<feature type="transmembrane region" description="Helical" evidence="14">
    <location>
        <begin position="15"/>
        <end position="41"/>
    </location>
</feature>
<evidence type="ECO:0000256" key="14">
    <source>
        <dbReference type="SAM" id="Phobius"/>
    </source>
</evidence>
<protein>
    <submittedName>
        <fullName evidence="16">Cytochrome c family protein</fullName>
    </submittedName>
</protein>
<dbReference type="CDD" id="cd08168">
    <property type="entry name" value="Cytochrom_C3"/>
    <property type="match status" value="1"/>
</dbReference>
<keyword evidence="5 13" id="KW-0349">Heme</keyword>
<keyword evidence="3" id="KW-0813">Transport</keyword>
<evidence type="ECO:0000256" key="1">
    <source>
        <dbReference type="ARBA" id="ARBA00004651"/>
    </source>
</evidence>
<evidence type="ECO:0000256" key="12">
    <source>
        <dbReference type="ARBA" id="ARBA00023136"/>
    </source>
</evidence>
<dbReference type="Pfam" id="PF01654">
    <property type="entry name" value="Cyt_bd_oxida_I"/>
    <property type="match status" value="1"/>
</dbReference>